<dbReference type="EC" id="2.3.1.97" evidence="2 5"/>
<comment type="similarity">
    <text evidence="1 6">Belongs to the NMT family.</text>
</comment>
<dbReference type="GO" id="GO:0005737">
    <property type="term" value="C:cytoplasm"/>
    <property type="evidence" value="ECO:0007669"/>
    <property type="project" value="TreeGrafter"/>
</dbReference>
<accession>A0A8T3C0Q2</accession>
<proteinExistence type="inferred from homology"/>
<dbReference type="PANTHER" id="PTHR11377:SF5">
    <property type="entry name" value="GLYCYLPEPTIDE N-TETRADECANOYLTRANSFERASE"/>
    <property type="match status" value="1"/>
</dbReference>
<evidence type="ECO:0000259" key="8">
    <source>
        <dbReference type="Pfam" id="PF02799"/>
    </source>
</evidence>
<gene>
    <name evidence="9" type="ORF">KFK09_003609</name>
</gene>
<comment type="function">
    <text evidence="5">Adds a myristoyl group to the N-terminal glycine residue of certain cellular proteins.</text>
</comment>
<evidence type="ECO:0000313" key="10">
    <source>
        <dbReference type="Proteomes" id="UP000829196"/>
    </source>
</evidence>
<keyword evidence="3 5" id="KW-0808">Transferase</keyword>
<reference evidence="9" key="1">
    <citation type="journal article" date="2022" name="Front. Genet.">
        <title>Chromosome-Scale Assembly of the Dendrobium nobile Genome Provides Insights Into the Molecular Mechanism of the Biosynthesis of the Medicinal Active Ingredient of Dendrobium.</title>
        <authorList>
            <person name="Xu Q."/>
            <person name="Niu S.-C."/>
            <person name="Li K.-L."/>
            <person name="Zheng P.-J."/>
            <person name="Zhang X.-J."/>
            <person name="Jia Y."/>
            <person name="Liu Y."/>
            <person name="Niu Y.-X."/>
            <person name="Yu L.-H."/>
            <person name="Chen D.-F."/>
            <person name="Zhang G.-Q."/>
        </authorList>
    </citation>
    <scope>NUCLEOTIDE SEQUENCE</scope>
    <source>
        <tissue evidence="9">Leaf</tissue>
    </source>
</reference>
<protein>
    <recommendedName>
        <fullName evidence="2 5">Glycylpeptide N-tetradecanoyltransferase</fullName>
        <ecNumber evidence="2 5">2.3.1.97</ecNumber>
    </recommendedName>
</protein>
<dbReference type="PIRSF" id="PIRSF015892">
    <property type="entry name" value="N-myristl_transf"/>
    <property type="match status" value="1"/>
</dbReference>
<evidence type="ECO:0000256" key="2">
    <source>
        <dbReference type="ARBA" id="ARBA00012923"/>
    </source>
</evidence>
<evidence type="ECO:0000256" key="6">
    <source>
        <dbReference type="RuleBase" id="RU004178"/>
    </source>
</evidence>
<dbReference type="SUPFAM" id="SSF55729">
    <property type="entry name" value="Acyl-CoA N-acyltransferases (Nat)"/>
    <property type="match status" value="2"/>
</dbReference>
<dbReference type="Proteomes" id="UP000829196">
    <property type="component" value="Unassembled WGS sequence"/>
</dbReference>
<dbReference type="Gene3D" id="3.40.630.170">
    <property type="match status" value="1"/>
</dbReference>
<dbReference type="InterPro" id="IPR000903">
    <property type="entry name" value="NMT"/>
</dbReference>
<evidence type="ECO:0000313" key="9">
    <source>
        <dbReference type="EMBL" id="KAI0524244.1"/>
    </source>
</evidence>
<evidence type="ECO:0000256" key="3">
    <source>
        <dbReference type="ARBA" id="ARBA00022679"/>
    </source>
</evidence>
<dbReference type="SMR" id="A0A8T3C0Q2"/>
<dbReference type="Pfam" id="PF02799">
    <property type="entry name" value="NMT_C"/>
    <property type="match status" value="1"/>
</dbReference>
<dbReference type="GO" id="GO:0004379">
    <property type="term" value="F:glycylpeptide N-tetradecanoyltransferase activity"/>
    <property type="evidence" value="ECO:0007669"/>
    <property type="project" value="UniProtKB-EC"/>
</dbReference>
<keyword evidence="4 5" id="KW-0012">Acyltransferase</keyword>
<name>A0A8T3C0Q2_DENNO</name>
<dbReference type="EMBL" id="JAGYWB010000004">
    <property type="protein sequence ID" value="KAI0524244.1"/>
    <property type="molecule type" value="Genomic_DNA"/>
</dbReference>
<dbReference type="InterPro" id="IPR016181">
    <property type="entry name" value="Acyl_CoA_acyltransferase"/>
</dbReference>
<dbReference type="AlphaFoldDB" id="A0A8T3C0Q2"/>
<comment type="caution">
    <text evidence="9">The sequence shown here is derived from an EMBL/GenBank/DDBJ whole genome shotgun (WGS) entry which is preliminary data.</text>
</comment>
<organism evidence="9 10">
    <name type="scientific">Dendrobium nobile</name>
    <name type="common">Orchid</name>
    <dbReference type="NCBI Taxonomy" id="94219"/>
    <lineage>
        <taxon>Eukaryota</taxon>
        <taxon>Viridiplantae</taxon>
        <taxon>Streptophyta</taxon>
        <taxon>Embryophyta</taxon>
        <taxon>Tracheophyta</taxon>
        <taxon>Spermatophyta</taxon>
        <taxon>Magnoliopsida</taxon>
        <taxon>Liliopsida</taxon>
        <taxon>Asparagales</taxon>
        <taxon>Orchidaceae</taxon>
        <taxon>Epidendroideae</taxon>
        <taxon>Malaxideae</taxon>
        <taxon>Dendrobiinae</taxon>
        <taxon>Dendrobium</taxon>
    </lineage>
</organism>
<dbReference type="PANTHER" id="PTHR11377">
    <property type="entry name" value="N-MYRISTOYL TRANSFERASE"/>
    <property type="match status" value="1"/>
</dbReference>
<feature type="domain" description="Glycylpeptide N-tetradecanoyltransferase C-terminal" evidence="8">
    <location>
        <begin position="247"/>
        <end position="420"/>
    </location>
</feature>
<evidence type="ECO:0000256" key="1">
    <source>
        <dbReference type="ARBA" id="ARBA00009469"/>
    </source>
</evidence>
<feature type="domain" description="Glycylpeptide N-tetradecanoyltransferase N-terminal" evidence="7">
    <location>
        <begin position="63"/>
        <end position="217"/>
    </location>
</feature>
<evidence type="ECO:0000259" key="7">
    <source>
        <dbReference type="Pfam" id="PF01233"/>
    </source>
</evidence>
<dbReference type="OrthoDB" id="737412at2759"/>
<dbReference type="InterPro" id="IPR022676">
    <property type="entry name" value="NMT_N"/>
</dbReference>
<keyword evidence="10" id="KW-1185">Reference proteome</keyword>
<evidence type="ECO:0000256" key="4">
    <source>
        <dbReference type="ARBA" id="ARBA00023315"/>
    </source>
</evidence>
<evidence type="ECO:0000256" key="5">
    <source>
        <dbReference type="RuleBase" id="RU000586"/>
    </source>
</evidence>
<comment type="catalytic activity">
    <reaction evidence="5">
        <text>N-terminal glycyl-[protein] + tetradecanoyl-CoA = N-tetradecanoylglycyl-[protein] + CoA + H(+)</text>
        <dbReference type="Rhea" id="RHEA:15521"/>
        <dbReference type="Rhea" id="RHEA-COMP:12666"/>
        <dbReference type="Rhea" id="RHEA-COMP:12667"/>
        <dbReference type="ChEBI" id="CHEBI:15378"/>
        <dbReference type="ChEBI" id="CHEBI:57287"/>
        <dbReference type="ChEBI" id="CHEBI:57385"/>
        <dbReference type="ChEBI" id="CHEBI:64723"/>
        <dbReference type="ChEBI" id="CHEBI:133050"/>
        <dbReference type="EC" id="2.3.1.97"/>
    </reaction>
</comment>
<sequence length="443" mass="50384">MATNEDSSASSAAAGGSPGGKIAEITRLIPLLTALNKHPFWETQPVPQFTEAGDLTLPDGPILPQIPSSDVKQDPYNLPAQFEWTDIDIDDDSIFSDLHRFVSNNYADNEAPLPFPYSPGFLRWLLRDPNQIKSLHVGVSVKNTKKLIGFIAATPAMLRIQTETFRVAVANVLCVHKKLRSKRLVPVLVRELARRAQLEGIWQGVFATERHLPTPICASRLLYRFLNPNKMKRCGHVVKTGPVDEISIRRLNKWYKAAKTVETRGFRKMDSGDVTEVSEMLKLYLRKFEVALEVDEHFVEHFLLPKPGIVDCYVVEDSETNKLTDFCSFLIHSVEVENDPKYSELKCVVLFYYAAYETAHLKLMKDVLVTAKEDGADLFMAYDIMGNSSFLDGLLFRPKIDDDLKEIYYYFYNYRMKEVLETPMPINPPGIKNVERGKNKQDD</sequence>
<dbReference type="Pfam" id="PF01233">
    <property type="entry name" value="NMT"/>
    <property type="match status" value="1"/>
</dbReference>
<dbReference type="InterPro" id="IPR022677">
    <property type="entry name" value="NMT_C"/>
</dbReference>